<evidence type="ECO:0000256" key="4">
    <source>
        <dbReference type="ARBA" id="ARBA00023136"/>
    </source>
</evidence>
<evidence type="ECO:0000259" key="7">
    <source>
        <dbReference type="Pfam" id="PF14322"/>
    </source>
</evidence>
<dbReference type="InterPro" id="IPR011990">
    <property type="entry name" value="TPR-like_helical_dom_sf"/>
</dbReference>
<dbReference type="SUPFAM" id="SSF48452">
    <property type="entry name" value="TPR-like"/>
    <property type="match status" value="1"/>
</dbReference>
<comment type="caution">
    <text evidence="8">The sequence shown here is derived from an EMBL/GenBank/DDBJ whole genome shotgun (WGS) entry which is preliminary data.</text>
</comment>
<dbReference type="AlphaFoldDB" id="A0A840CPM5"/>
<dbReference type="EMBL" id="JACIEP010000002">
    <property type="protein sequence ID" value="MBB4034915.1"/>
    <property type="molecule type" value="Genomic_DNA"/>
</dbReference>
<keyword evidence="9" id="KW-1185">Reference proteome</keyword>
<dbReference type="Pfam" id="PF14322">
    <property type="entry name" value="SusD-like_3"/>
    <property type="match status" value="1"/>
</dbReference>
<evidence type="ECO:0008006" key="10">
    <source>
        <dbReference type="Google" id="ProtNLM"/>
    </source>
</evidence>
<evidence type="ECO:0000256" key="3">
    <source>
        <dbReference type="ARBA" id="ARBA00022729"/>
    </source>
</evidence>
<dbReference type="InterPro" id="IPR012944">
    <property type="entry name" value="SusD_RagB_dom"/>
</dbReference>
<gene>
    <name evidence="8" type="ORF">GGR21_000802</name>
</gene>
<evidence type="ECO:0000313" key="8">
    <source>
        <dbReference type="EMBL" id="MBB4034915.1"/>
    </source>
</evidence>
<evidence type="ECO:0000259" key="6">
    <source>
        <dbReference type="Pfam" id="PF07980"/>
    </source>
</evidence>
<comment type="similarity">
    <text evidence="2">Belongs to the SusD family.</text>
</comment>
<keyword evidence="4" id="KW-0472">Membrane</keyword>
<feature type="domain" description="RagB/SusD" evidence="6">
    <location>
        <begin position="278"/>
        <end position="582"/>
    </location>
</feature>
<dbReference type="RefSeq" id="WP_183305848.1">
    <property type="nucleotide sequence ID" value="NZ_JACIEP010000002.1"/>
</dbReference>
<name>A0A840CPM5_9BACT</name>
<dbReference type="Gene3D" id="1.25.40.390">
    <property type="match status" value="1"/>
</dbReference>
<proteinExistence type="inferred from homology"/>
<dbReference type="Pfam" id="PF07980">
    <property type="entry name" value="SusD_RagB"/>
    <property type="match status" value="1"/>
</dbReference>
<evidence type="ECO:0000313" key="9">
    <source>
        <dbReference type="Proteomes" id="UP000555103"/>
    </source>
</evidence>
<dbReference type="GO" id="GO:0009279">
    <property type="term" value="C:cell outer membrane"/>
    <property type="evidence" value="ECO:0007669"/>
    <property type="project" value="UniProtKB-SubCell"/>
</dbReference>
<evidence type="ECO:0000256" key="5">
    <source>
        <dbReference type="ARBA" id="ARBA00023237"/>
    </source>
</evidence>
<protein>
    <recommendedName>
        <fullName evidence="10">Starch-binding associating with outer membrane</fullName>
    </recommendedName>
</protein>
<feature type="domain" description="SusD-like N-terminal" evidence="7">
    <location>
        <begin position="92"/>
        <end position="198"/>
    </location>
</feature>
<keyword evidence="5" id="KW-0998">Cell outer membrane</keyword>
<keyword evidence="3" id="KW-0732">Signal</keyword>
<accession>A0A840CPM5</accession>
<reference evidence="8 9" key="1">
    <citation type="submission" date="2020-08" db="EMBL/GenBank/DDBJ databases">
        <title>Genomic Encyclopedia of Type Strains, Phase IV (KMG-IV): sequencing the most valuable type-strain genomes for metagenomic binning, comparative biology and taxonomic classification.</title>
        <authorList>
            <person name="Goeker M."/>
        </authorList>
    </citation>
    <scope>NUCLEOTIDE SEQUENCE [LARGE SCALE GENOMIC DNA]</scope>
    <source>
        <strain evidence="8 9">DSM 104969</strain>
    </source>
</reference>
<evidence type="ECO:0000256" key="2">
    <source>
        <dbReference type="ARBA" id="ARBA00006275"/>
    </source>
</evidence>
<dbReference type="InterPro" id="IPR033985">
    <property type="entry name" value="SusD-like_N"/>
</dbReference>
<evidence type="ECO:0000256" key="1">
    <source>
        <dbReference type="ARBA" id="ARBA00004442"/>
    </source>
</evidence>
<organism evidence="8 9">
    <name type="scientific">Dysgonomonas hofstadii</name>
    <dbReference type="NCBI Taxonomy" id="637886"/>
    <lineage>
        <taxon>Bacteria</taxon>
        <taxon>Pseudomonadati</taxon>
        <taxon>Bacteroidota</taxon>
        <taxon>Bacteroidia</taxon>
        <taxon>Bacteroidales</taxon>
        <taxon>Dysgonomonadaceae</taxon>
        <taxon>Dysgonomonas</taxon>
    </lineage>
</organism>
<sequence length="584" mass="65911">MKKYIIKIFIATILLPILGCNDKLDEEIRSVISPEFFATPEGVEYGLNSAYYILRELYGAEDGISGLTVAGTDEFRHNNDAGVVEPVIKYSSSFTPSHNSLNLVWRWCYMGINTCSGVIDYGSSANMNESDKKRILAEARFMRAFYYFKLVQFFGDVTLNKEFQNEPSRSAERNPQKDVYEFIIEDLKKAIEDLPLSPTVGNNGQPANSRTGAITGATARHLLAKVYLTRGYKNFAESTDFENAYKTAKALTDDAESIGIGLLPSYADIFTPGNENNKEVLMNIQYSTDKTYSGGHPLNHFFVARYDEAMKARDFVNGRSFRWYRANPWVFNSAFADKENDTRYWSTFQSVWTVQQSNQTRDSYTYTVKINGVDQSFTTSFPTVGSRAIYMPGHPMTKEEIQAEIDNGGGVVIPSTYYSSETEANSNVLFPTMTKFLDPTRSAWTSDVGENSRRPIMIYRLAETYLIAAEAAIMNNQPALAVPMVNAVRERAAAEGKKTQMQVTSGMMTLDFILDERTRELCAENMRWLDLVRTGKLIERVQKYSTDDAKTNIAPKHVLRPIPQNQIDLVTVGTKYPQNEGWTN</sequence>
<dbReference type="Proteomes" id="UP000555103">
    <property type="component" value="Unassembled WGS sequence"/>
</dbReference>
<comment type="subcellular location">
    <subcellularLocation>
        <location evidence="1">Cell outer membrane</location>
    </subcellularLocation>
</comment>